<dbReference type="Proteomes" id="UP000235786">
    <property type="component" value="Unassembled WGS sequence"/>
</dbReference>
<feature type="coiled-coil region" evidence="1">
    <location>
        <begin position="3"/>
        <end position="70"/>
    </location>
</feature>
<reference evidence="3 4" key="1">
    <citation type="submission" date="2016-04" db="EMBL/GenBank/DDBJ databases">
        <title>A degradative enzymes factory behind the ericoid mycorrhizal symbiosis.</title>
        <authorList>
            <consortium name="DOE Joint Genome Institute"/>
            <person name="Martino E."/>
            <person name="Morin E."/>
            <person name="Grelet G."/>
            <person name="Kuo A."/>
            <person name="Kohler A."/>
            <person name="Daghino S."/>
            <person name="Barry K."/>
            <person name="Choi C."/>
            <person name="Cichocki N."/>
            <person name="Clum A."/>
            <person name="Copeland A."/>
            <person name="Hainaut M."/>
            <person name="Haridas S."/>
            <person name="Labutti K."/>
            <person name="Lindquist E."/>
            <person name="Lipzen A."/>
            <person name="Khouja H.-R."/>
            <person name="Murat C."/>
            <person name="Ohm R."/>
            <person name="Olson A."/>
            <person name="Spatafora J."/>
            <person name="Veneault-Fourrey C."/>
            <person name="Henrissat B."/>
            <person name="Grigoriev I."/>
            <person name="Martin F."/>
            <person name="Perotto S."/>
        </authorList>
    </citation>
    <scope>NUCLEOTIDE SEQUENCE [LARGE SCALE GENOMIC DNA]</scope>
    <source>
        <strain evidence="3 4">F</strain>
    </source>
</reference>
<keyword evidence="4" id="KW-1185">Reference proteome</keyword>
<dbReference type="OrthoDB" id="3540443at2759"/>
<feature type="compositionally biased region" description="Low complexity" evidence="2">
    <location>
        <begin position="208"/>
        <end position="223"/>
    </location>
</feature>
<sequence length="311" mass="34389">MQSEELQKQLVEAKSTLELLQARRDSELSRMRREILEGEEYFERLIAKDKKEIERIENELKAEVSREKANWKEWPQAELIRQWETGDFDYEHFKDTDNALVLRYAYKACMPDAEPRSVSRIMRVSAQVAAGWYKSPLEAPHCNPPRDKSDEASPKATPLKKTPAKETATKATTPAGLTPTKATPAKTATAKTAKTAPPKTPPAKDPSTKTTPAKTSKPKTTPAQETNVARGTEAVKSLAEKVQAKKTPVKKTPTKKNTTVNTSAEPNQITTPTPVRGIKRAHDTTSLAGEMDGGESQQQPAGKKAKTSMQQ</sequence>
<evidence type="ECO:0000256" key="2">
    <source>
        <dbReference type="SAM" id="MobiDB-lite"/>
    </source>
</evidence>
<keyword evidence="1" id="KW-0175">Coiled coil</keyword>
<feature type="compositionally biased region" description="Basic and acidic residues" evidence="2">
    <location>
        <begin position="144"/>
        <end position="153"/>
    </location>
</feature>
<evidence type="ECO:0000256" key="1">
    <source>
        <dbReference type="SAM" id="Coils"/>
    </source>
</evidence>
<gene>
    <name evidence="3" type="ORF">L207DRAFT_602935</name>
</gene>
<dbReference type="STRING" id="1149755.A0A2J6RA77"/>
<proteinExistence type="predicted"/>
<dbReference type="EMBL" id="KZ613952">
    <property type="protein sequence ID" value="PMD35405.1"/>
    <property type="molecule type" value="Genomic_DNA"/>
</dbReference>
<evidence type="ECO:0000313" key="4">
    <source>
        <dbReference type="Proteomes" id="UP000235786"/>
    </source>
</evidence>
<evidence type="ECO:0000313" key="3">
    <source>
        <dbReference type="EMBL" id="PMD35405.1"/>
    </source>
</evidence>
<name>A0A2J6RA77_HYAVF</name>
<dbReference type="AlphaFoldDB" id="A0A2J6RA77"/>
<feature type="compositionally biased region" description="Polar residues" evidence="2">
    <location>
        <begin position="263"/>
        <end position="273"/>
    </location>
</feature>
<organism evidence="3 4">
    <name type="scientific">Hyaloscypha variabilis (strain UAMH 11265 / GT02V1 / F)</name>
    <name type="common">Meliniomyces variabilis</name>
    <dbReference type="NCBI Taxonomy" id="1149755"/>
    <lineage>
        <taxon>Eukaryota</taxon>
        <taxon>Fungi</taxon>
        <taxon>Dikarya</taxon>
        <taxon>Ascomycota</taxon>
        <taxon>Pezizomycotina</taxon>
        <taxon>Leotiomycetes</taxon>
        <taxon>Helotiales</taxon>
        <taxon>Hyaloscyphaceae</taxon>
        <taxon>Hyaloscypha</taxon>
        <taxon>Hyaloscypha variabilis</taxon>
    </lineage>
</organism>
<protein>
    <submittedName>
        <fullName evidence="3">Uncharacterized protein</fullName>
    </submittedName>
</protein>
<feature type="compositionally biased region" description="Low complexity" evidence="2">
    <location>
        <begin position="169"/>
        <end position="197"/>
    </location>
</feature>
<accession>A0A2J6RA77</accession>
<feature type="region of interest" description="Disordered" evidence="2">
    <location>
        <begin position="137"/>
        <end position="311"/>
    </location>
</feature>